<evidence type="ECO:0000313" key="1">
    <source>
        <dbReference type="EMBL" id="QCY71379.1"/>
    </source>
</evidence>
<proteinExistence type="predicted"/>
<dbReference type="EMBL" id="CP040812">
    <property type="protein sequence ID" value="QCY71379.1"/>
    <property type="molecule type" value="Genomic_DNA"/>
</dbReference>
<dbReference type="Proteomes" id="UP000309016">
    <property type="component" value="Chromosome"/>
</dbReference>
<dbReference type="OrthoDB" id="1436858at2"/>
<organism evidence="1 2">
    <name type="scientific">Antarcticibacterium flavum</name>
    <dbReference type="NCBI Taxonomy" id="2058175"/>
    <lineage>
        <taxon>Bacteria</taxon>
        <taxon>Pseudomonadati</taxon>
        <taxon>Bacteroidota</taxon>
        <taxon>Flavobacteriia</taxon>
        <taxon>Flavobacteriales</taxon>
        <taxon>Flavobacteriaceae</taxon>
        <taxon>Antarcticibacterium</taxon>
    </lineage>
</organism>
<evidence type="ECO:0000313" key="2">
    <source>
        <dbReference type="Proteomes" id="UP000309016"/>
    </source>
</evidence>
<protein>
    <submittedName>
        <fullName evidence="1">Uncharacterized protein</fullName>
    </submittedName>
</protein>
<accession>A0A5B7X7J5</accession>
<gene>
    <name evidence="1" type="ORF">FHG64_06860</name>
</gene>
<sequence>MKKIFLCASVAAIMAACGRDQDPFLIDSNRVGPLTKEIRINQLDSVFANDSIVRNTSGNRFLNATNDIEIYDREGSPLLILEPVQQFDSTSTVGYIQVLDPRFETAKGLNTKSTFGDVVKNYSISRIENTLNSAVVFIDELNMYLTIDKKELPSSLRFDTDSRINASQIPDDAKIKYFMISW</sequence>
<reference evidence="1 2" key="1">
    <citation type="submission" date="2019-06" db="EMBL/GenBank/DDBJ databases">
        <title>Complete genome sequence of Antarcticibacterium flavum KCTC 52984T from an Antarctic marine sediment.</title>
        <authorList>
            <person name="Lee Y.M."/>
            <person name="Shin S.C."/>
        </authorList>
    </citation>
    <scope>NUCLEOTIDE SEQUENCE [LARGE SCALE GENOMIC DNA]</scope>
    <source>
        <strain evidence="1 2">KCTC 52984</strain>
    </source>
</reference>
<keyword evidence="2" id="KW-1185">Reference proteome</keyword>
<dbReference type="PROSITE" id="PS51257">
    <property type="entry name" value="PROKAR_LIPOPROTEIN"/>
    <property type="match status" value="1"/>
</dbReference>
<dbReference type="AlphaFoldDB" id="A0A5B7X7J5"/>
<name>A0A5B7X7J5_9FLAO</name>
<dbReference type="KEGG" id="afla:FHG64_06860"/>